<dbReference type="Pfam" id="PF06172">
    <property type="entry name" value="Cupin_5"/>
    <property type="match status" value="1"/>
</dbReference>
<dbReference type="AlphaFoldDB" id="A0A8H3ZIX2"/>
<protein>
    <submittedName>
        <fullName evidence="2">Duf985 domain protein</fullName>
    </submittedName>
</protein>
<name>A0A8H3ZIX2_9PEZI</name>
<dbReference type="CDD" id="cd06121">
    <property type="entry name" value="cupin_YML079wp"/>
    <property type="match status" value="1"/>
</dbReference>
<dbReference type="InterPro" id="IPR014710">
    <property type="entry name" value="RmlC-like_jellyroll"/>
</dbReference>
<dbReference type="PANTHER" id="PTHR33387">
    <property type="entry name" value="RMLC-LIKE JELLY ROLL FOLD PROTEIN"/>
    <property type="match status" value="1"/>
</dbReference>
<gene>
    <name evidence="2" type="ORF">GQ607_011294</name>
</gene>
<comment type="caution">
    <text evidence="2">The sequence shown here is derived from an EMBL/GenBank/DDBJ whole genome shotgun (WGS) entry which is preliminary data.</text>
</comment>
<organism evidence="2 3">
    <name type="scientific">Colletotrichum asianum</name>
    <dbReference type="NCBI Taxonomy" id="702518"/>
    <lineage>
        <taxon>Eukaryota</taxon>
        <taxon>Fungi</taxon>
        <taxon>Dikarya</taxon>
        <taxon>Ascomycota</taxon>
        <taxon>Pezizomycotina</taxon>
        <taxon>Sordariomycetes</taxon>
        <taxon>Hypocreomycetidae</taxon>
        <taxon>Glomerellales</taxon>
        <taxon>Glomerellaceae</taxon>
        <taxon>Colletotrichum</taxon>
        <taxon>Colletotrichum gloeosporioides species complex</taxon>
    </lineage>
</organism>
<keyword evidence="3" id="KW-1185">Reference proteome</keyword>
<dbReference type="InterPro" id="IPR011051">
    <property type="entry name" value="RmlC_Cupin_sf"/>
</dbReference>
<dbReference type="InterPro" id="IPR039935">
    <property type="entry name" value="YML079W-like"/>
</dbReference>
<dbReference type="InterPro" id="IPR009327">
    <property type="entry name" value="Cupin_DUF985"/>
</dbReference>
<dbReference type="Gene3D" id="2.60.120.10">
    <property type="entry name" value="Jelly Rolls"/>
    <property type="match status" value="1"/>
</dbReference>
<dbReference type="SUPFAM" id="SSF51182">
    <property type="entry name" value="RmlC-like cupins"/>
    <property type="match status" value="1"/>
</dbReference>
<accession>A0A8H3ZIX2</accession>
<evidence type="ECO:0000313" key="3">
    <source>
        <dbReference type="Proteomes" id="UP000434172"/>
    </source>
</evidence>
<dbReference type="EMBL" id="WOWK01000071">
    <property type="protein sequence ID" value="KAF0321474.1"/>
    <property type="molecule type" value="Genomic_DNA"/>
</dbReference>
<proteinExistence type="predicted"/>
<evidence type="ECO:0000259" key="1">
    <source>
        <dbReference type="Pfam" id="PF06172"/>
    </source>
</evidence>
<reference evidence="2 3" key="1">
    <citation type="submission" date="2019-12" db="EMBL/GenBank/DDBJ databases">
        <title>A genome sequence resource for the geographically widespread anthracnose pathogen Colletotrichum asianum.</title>
        <authorList>
            <person name="Meng Y."/>
        </authorList>
    </citation>
    <scope>NUCLEOTIDE SEQUENCE [LARGE SCALE GENOMIC DNA]</scope>
    <source>
        <strain evidence="2 3">ICMP 18580</strain>
    </source>
</reference>
<evidence type="ECO:0000313" key="2">
    <source>
        <dbReference type="EMBL" id="KAF0321474.1"/>
    </source>
</evidence>
<dbReference type="OrthoDB" id="6614653at2759"/>
<dbReference type="PANTHER" id="PTHR33387:SF3">
    <property type="entry name" value="DUF985 DOMAIN-CONTAINING PROTEIN"/>
    <property type="match status" value="1"/>
</dbReference>
<feature type="domain" description="DUF985" evidence="1">
    <location>
        <begin position="26"/>
        <end position="189"/>
    </location>
</feature>
<sequence length="214" mass="23652">MGSLPIIDQVLNPSSLPLPNDPSSAQRTIKSLSLLRHFEGGFFAETDRDKTTVTSTFPQTPTNPITLGMIGGYDRPGFVPTLRTLSSNIFYYLTPSSPVGHFHRNRCRITHSLHSGRGRYVLIHADGSIESFVVGKNIAGGERLQWVVEGGDYKASFILPDEDGEKEASEGLLITEVAVPGFEFCDHDFLTKDTLLNLVGEEKAMQLEWMLLKV</sequence>
<dbReference type="Proteomes" id="UP000434172">
    <property type="component" value="Unassembled WGS sequence"/>
</dbReference>